<keyword evidence="2" id="KW-0238">DNA-binding</keyword>
<evidence type="ECO:0000256" key="1">
    <source>
        <dbReference type="ARBA" id="ARBA00023015"/>
    </source>
</evidence>
<name>A0ABT5KTQ7_9BURK</name>
<keyword evidence="3" id="KW-0804">Transcription</keyword>
<keyword evidence="6" id="KW-1185">Reference proteome</keyword>
<dbReference type="InterPro" id="IPR050807">
    <property type="entry name" value="TransReg_Diox_bact_type"/>
</dbReference>
<comment type="caution">
    <text evidence="5">The sequence shown here is derived from an EMBL/GenBank/DDBJ whole genome shotgun (WGS) entry which is preliminary data.</text>
</comment>
<dbReference type="PANTHER" id="PTHR46797:SF23">
    <property type="entry name" value="HTH-TYPE TRANSCRIPTIONAL REGULATOR SUTR"/>
    <property type="match status" value="1"/>
</dbReference>
<dbReference type="EMBL" id="JAQQXS010000012">
    <property type="protein sequence ID" value="MDC8786315.1"/>
    <property type="molecule type" value="Genomic_DNA"/>
</dbReference>
<evidence type="ECO:0000313" key="6">
    <source>
        <dbReference type="Proteomes" id="UP001219862"/>
    </source>
</evidence>
<dbReference type="CDD" id="cd00093">
    <property type="entry name" value="HTH_XRE"/>
    <property type="match status" value="1"/>
</dbReference>
<protein>
    <submittedName>
        <fullName evidence="5">Helix-turn-helix transcriptional regulator</fullName>
    </submittedName>
</protein>
<dbReference type="InterPro" id="IPR010982">
    <property type="entry name" value="Lambda_DNA-bd_dom_sf"/>
</dbReference>
<sequence>MDETKLEGYALRKIFAAAVQAYRKKLGLSQEALGSKAGLHRTYVSQVEQCRQAATLDSIERMANALGVAPHLLLKAPREKKDVDDAS</sequence>
<dbReference type="SUPFAM" id="SSF47413">
    <property type="entry name" value="lambda repressor-like DNA-binding domains"/>
    <property type="match status" value="1"/>
</dbReference>
<dbReference type="SMART" id="SM00530">
    <property type="entry name" value="HTH_XRE"/>
    <property type="match status" value="1"/>
</dbReference>
<dbReference type="PROSITE" id="PS50943">
    <property type="entry name" value="HTH_CROC1"/>
    <property type="match status" value="1"/>
</dbReference>
<proteinExistence type="predicted"/>
<keyword evidence="1" id="KW-0805">Transcription regulation</keyword>
<dbReference type="RefSeq" id="WP_273597429.1">
    <property type="nucleotide sequence ID" value="NZ_JAQQXS010000012.1"/>
</dbReference>
<evidence type="ECO:0000256" key="2">
    <source>
        <dbReference type="ARBA" id="ARBA00023125"/>
    </source>
</evidence>
<reference evidence="5 6" key="1">
    <citation type="submission" date="2022-10" db="EMBL/GenBank/DDBJ databases">
        <title>paucibacter sp. hw8 Genome sequencing.</title>
        <authorList>
            <person name="Park S."/>
        </authorList>
    </citation>
    <scope>NUCLEOTIDE SEQUENCE [LARGE SCALE GENOMIC DNA]</scope>
    <source>
        <strain evidence="6">hw8</strain>
    </source>
</reference>
<organism evidence="5 6">
    <name type="scientific">Roseateles koreensis</name>
    <dbReference type="NCBI Taxonomy" id="2987526"/>
    <lineage>
        <taxon>Bacteria</taxon>
        <taxon>Pseudomonadati</taxon>
        <taxon>Pseudomonadota</taxon>
        <taxon>Betaproteobacteria</taxon>
        <taxon>Burkholderiales</taxon>
        <taxon>Sphaerotilaceae</taxon>
        <taxon>Roseateles</taxon>
    </lineage>
</organism>
<dbReference type="PANTHER" id="PTHR46797">
    <property type="entry name" value="HTH-TYPE TRANSCRIPTIONAL REGULATOR"/>
    <property type="match status" value="1"/>
</dbReference>
<dbReference type="Proteomes" id="UP001219862">
    <property type="component" value="Unassembled WGS sequence"/>
</dbReference>
<dbReference type="InterPro" id="IPR001387">
    <property type="entry name" value="Cro/C1-type_HTH"/>
</dbReference>
<evidence type="ECO:0000313" key="5">
    <source>
        <dbReference type="EMBL" id="MDC8786315.1"/>
    </source>
</evidence>
<dbReference type="Gene3D" id="1.10.260.40">
    <property type="entry name" value="lambda repressor-like DNA-binding domains"/>
    <property type="match status" value="1"/>
</dbReference>
<evidence type="ECO:0000259" key="4">
    <source>
        <dbReference type="PROSITE" id="PS50943"/>
    </source>
</evidence>
<evidence type="ECO:0000256" key="3">
    <source>
        <dbReference type="ARBA" id="ARBA00023163"/>
    </source>
</evidence>
<accession>A0ABT5KTQ7</accession>
<feature type="domain" description="HTH cro/C1-type" evidence="4">
    <location>
        <begin position="19"/>
        <end position="73"/>
    </location>
</feature>
<gene>
    <name evidence="5" type="ORF">PRZ01_14060</name>
</gene>
<dbReference type="Pfam" id="PF01381">
    <property type="entry name" value="HTH_3"/>
    <property type="match status" value="1"/>
</dbReference>